<comment type="subcellular location">
    <subcellularLocation>
        <location evidence="1">Membrane</location>
    </subcellularLocation>
</comment>
<comment type="caution">
    <text evidence="4">The sequence shown here is derived from an EMBL/GenBank/DDBJ whole genome shotgun (WGS) entry which is preliminary data.</text>
</comment>
<dbReference type="InterPro" id="IPR000184">
    <property type="entry name" value="Bac_surfAg_D15"/>
</dbReference>
<keyword evidence="2" id="KW-0472">Membrane</keyword>
<evidence type="ECO:0000313" key="5">
    <source>
        <dbReference type="Proteomes" id="UP000220102"/>
    </source>
</evidence>
<dbReference type="GO" id="GO:0019867">
    <property type="term" value="C:outer membrane"/>
    <property type="evidence" value="ECO:0007669"/>
    <property type="project" value="InterPro"/>
</dbReference>
<dbReference type="Gene3D" id="2.40.160.50">
    <property type="entry name" value="membrane protein fhac: a member of the omp85/tpsb transporter family"/>
    <property type="match status" value="1"/>
</dbReference>
<feature type="domain" description="Bacterial surface antigen (D15)" evidence="3">
    <location>
        <begin position="160"/>
        <end position="443"/>
    </location>
</feature>
<gene>
    <name evidence="4" type="ORF">CRI94_08040</name>
</gene>
<dbReference type="Proteomes" id="UP000220102">
    <property type="component" value="Unassembled WGS sequence"/>
</dbReference>
<evidence type="ECO:0000259" key="3">
    <source>
        <dbReference type="Pfam" id="PF01103"/>
    </source>
</evidence>
<keyword evidence="5" id="KW-1185">Reference proteome</keyword>
<reference evidence="4 5" key="1">
    <citation type="submission" date="2017-10" db="EMBL/GenBank/DDBJ databases">
        <title>Draft genome of Longibacter Salinarum.</title>
        <authorList>
            <person name="Goh K.M."/>
            <person name="Shamsir M.S."/>
            <person name="Lim S.W."/>
        </authorList>
    </citation>
    <scope>NUCLEOTIDE SEQUENCE [LARGE SCALE GENOMIC DNA]</scope>
    <source>
        <strain evidence="4 5">KCTC 52045</strain>
    </source>
</reference>
<evidence type="ECO:0000313" key="4">
    <source>
        <dbReference type="EMBL" id="PEN13990.1"/>
    </source>
</evidence>
<sequence length="469" mass="51882">MHPDIDPARPLPAAACSSCNELVPVERRRRIPRLGWALVVAFILITVPVSDVAAHDEPGARAGPSPTVSYAFVDADTSDVDPHPNAVPYRTNRSIWVHLLSAPSYALYGVTRPLGWGVKYLEREFPTLFEPRLPVRGALPIVELGGPVGIQGGVALFDQNLWGVGHDARVSALYGSRSRYEVQLDYGLGSALGSRTDLSFSADFFTHPERRYFLRGNRADKKDETRYFTRQFASRITLGLQPINKLSGDIQFAYTRSQNKAADGELGARLPTTLPGLDRITNLLSARTSWSVDFTGRTEARTVRGTRFTVEGELTNDLNGSTFRYVRYAAEVQQYVPLVVLPPTRRLALRLRLDKVEPVRGGAAVPFFRLPGIGGQSTVRSLVFDRFVEEGAIVANAEYHYPIWNRMDAVVFVDAGQVFNEFEMIALDRFHVGYGAGVRVLRGGDLAFRLDVATGEEGVRAILTVNKTF</sequence>
<evidence type="ECO:0000256" key="1">
    <source>
        <dbReference type="ARBA" id="ARBA00004370"/>
    </source>
</evidence>
<dbReference type="AlphaFoldDB" id="A0A2A8CZD2"/>
<evidence type="ECO:0000256" key="2">
    <source>
        <dbReference type="ARBA" id="ARBA00023136"/>
    </source>
</evidence>
<dbReference type="OrthoDB" id="9771071at2"/>
<name>A0A2A8CZD2_9BACT</name>
<accession>A0A2A8CZD2</accession>
<proteinExistence type="predicted"/>
<dbReference type="Pfam" id="PF01103">
    <property type="entry name" value="Omp85"/>
    <property type="match status" value="1"/>
</dbReference>
<protein>
    <recommendedName>
        <fullName evidence="3">Bacterial surface antigen (D15) domain-containing protein</fullName>
    </recommendedName>
</protein>
<dbReference type="EMBL" id="PDEQ01000003">
    <property type="protein sequence ID" value="PEN13990.1"/>
    <property type="molecule type" value="Genomic_DNA"/>
</dbReference>
<organism evidence="4 5">
    <name type="scientific">Longibacter salinarum</name>
    <dbReference type="NCBI Taxonomy" id="1850348"/>
    <lineage>
        <taxon>Bacteria</taxon>
        <taxon>Pseudomonadati</taxon>
        <taxon>Rhodothermota</taxon>
        <taxon>Rhodothermia</taxon>
        <taxon>Rhodothermales</taxon>
        <taxon>Salisaetaceae</taxon>
        <taxon>Longibacter</taxon>
    </lineage>
</organism>